<comment type="similarity">
    <text evidence="2">Belongs to the membrane fusion protein (MFP) (TC 8.A.1) family.</text>
</comment>
<sequence>MKSLFRSRILLALVRCFLTLAFIFLGVQAARRCWLHYRTEPWTRDGRVNAELVKIVPEVSGKIAQLPVVDNQLVQKGDVLFTIDPENFQLALEQAEAQLKTRQSELDLAKQKADRRGLLVSANAISAEEQQSADTAVAVAQAALANAVATRDLANLNLRRTTVVSPVNGYITNLHLRLGDYASAGSPQFSIIDRESYWVAGYFEETKLPSVHPGDLADITFMAGTAPLRGHVEAISRGIADSTSSGTGLADVDPIFNWVRLAQRIPVRIKIDTPIDDRFLAAGMTCSISVHPKSHTPEAAEPDHNPFAFAFKSWSKEVPVNMTHRNRDSS</sequence>
<evidence type="ECO:0000259" key="8">
    <source>
        <dbReference type="Pfam" id="PF25963"/>
    </source>
</evidence>
<dbReference type="InterPro" id="IPR058624">
    <property type="entry name" value="MdtA-like_HH"/>
</dbReference>
<evidence type="ECO:0000259" key="6">
    <source>
        <dbReference type="Pfam" id="PF25876"/>
    </source>
</evidence>
<evidence type="ECO:0000313" key="9">
    <source>
        <dbReference type="EMBL" id="MBK1882801.1"/>
    </source>
</evidence>
<dbReference type="Proteomes" id="UP000603141">
    <property type="component" value="Unassembled WGS sequence"/>
</dbReference>
<feature type="domain" description="p-hydroxybenzoic acid efflux pump subunit AaeA-like beta-barrel" evidence="8">
    <location>
        <begin position="196"/>
        <end position="291"/>
    </location>
</feature>
<evidence type="ECO:0000259" key="7">
    <source>
        <dbReference type="Pfam" id="PF25917"/>
    </source>
</evidence>
<dbReference type="PANTHER" id="PTHR30367">
    <property type="entry name" value="P-HYDROXYBENZOIC ACID EFFLUX PUMP SUBUNIT AAEA-RELATED"/>
    <property type="match status" value="1"/>
</dbReference>
<dbReference type="RefSeq" id="WP_200270299.1">
    <property type="nucleotide sequence ID" value="NZ_JAENIJ010000014.1"/>
</dbReference>
<dbReference type="SUPFAM" id="SSF111369">
    <property type="entry name" value="HlyD-like secretion proteins"/>
    <property type="match status" value="1"/>
</dbReference>
<dbReference type="EMBL" id="JAENIJ010000014">
    <property type="protein sequence ID" value="MBK1882801.1"/>
    <property type="molecule type" value="Genomic_DNA"/>
</dbReference>
<dbReference type="NCBIfam" id="TIGR01730">
    <property type="entry name" value="RND_mfp"/>
    <property type="match status" value="1"/>
</dbReference>
<reference evidence="9" key="1">
    <citation type="submission" date="2021-01" db="EMBL/GenBank/DDBJ databases">
        <title>Modified the classification status of verrucomicrobia.</title>
        <authorList>
            <person name="Feng X."/>
        </authorList>
    </citation>
    <scope>NUCLEOTIDE SEQUENCE</scope>
    <source>
        <strain evidence="9">KCTC 22041</strain>
    </source>
</reference>
<comment type="caution">
    <text evidence="9">The sequence shown here is derived from an EMBL/GenBank/DDBJ whole genome shotgun (WGS) entry which is preliminary data.</text>
</comment>
<evidence type="ECO:0000313" key="10">
    <source>
        <dbReference type="Proteomes" id="UP000603141"/>
    </source>
</evidence>
<dbReference type="InterPro" id="IPR006143">
    <property type="entry name" value="RND_pump_MFP"/>
</dbReference>
<keyword evidence="3" id="KW-0812">Transmembrane</keyword>
<feature type="domain" description="Multidrug resistance protein MdtA-like alpha-helical hairpin" evidence="6">
    <location>
        <begin position="92"/>
        <end position="160"/>
    </location>
</feature>
<protein>
    <submittedName>
        <fullName evidence="9">HlyD family secretion protein</fullName>
    </submittedName>
</protein>
<evidence type="ECO:0000256" key="5">
    <source>
        <dbReference type="ARBA" id="ARBA00023136"/>
    </source>
</evidence>
<keyword evidence="5" id="KW-0472">Membrane</keyword>
<dbReference type="Gene3D" id="2.40.50.100">
    <property type="match status" value="1"/>
</dbReference>
<keyword evidence="4" id="KW-1133">Transmembrane helix</keyword>
<evidence type="ECO:0000256" key="2">
    <source>
        <dbReference type="ARBA" id="ARBA00009477"/>
    </source>
</evidence>
<dbReference type="Pfam" id="PF25963">
    <property type="entry name" value="Beta-barrel_AAEA"/>
    <property type="match status" value="1"/>
</dbReference>
<evidence type="ECO:0000256" key="4">
    <source>
        <dbReference type="ARBA" id="ARBA00022989"/>
    </source>
</evidence>
<dbReference type="InterPro" id="IPR050393">
    <property type="entry name" value="MFP_Efflux_Pump"/>
</dbReference>
<dbReference type="AlphaFoldDB" id="A0A934VR49"/>
<dbReference type="PANTHER" id="PTHR30367:SF1">
    <property type="entry name" value="MULTIDRUG RESISTANCE PROTEIN MDTN"/>
    <property type="match status" value="1"/>
</dbReference>
<dbReference type="GO" id="GO:0022857">
    <property type="term" value="F:transmembrane transporter activity"/>
    <property type="evidence" value="ECO:0007669"/>
    <property type="project" value="InterPro"/>
</dbReference>
<gene>
    <name evidence="9" type="ORF">JIN85_10270</name>
</gene>
<dbReference type="Pfam" id="PF25876">
    <property type="entry name" value="HH_MFP_RND"/>
    <property type="match status" value="1"/>
</dbReference>
<accession>A0A934VR49</accession>
<evidence type="ECO:0000256" key="3">
    <source>
        <dbReference type="ARBA" id="ARBA00022692"/>
    </source>
</evidence>
<dbReference type="GO" id="GO:0016020">
    <property type="term" value="C:membrane"/>
    <property type="evidence" value="ECO:0007669"/>
    <property type="project" value="InterPro"/>
</dbReference>
<dbReference type="InterPro" id="IPR058634">
    <property type="entry name" value="AaeA-lik-b-barrel"/>
</dbReference>
<keyword evidence="10" id="KW-1185">Reference proteome</keyword>
<dbReference type="Pfam" id="PF25917">
    <property type="entry name" value="BSH_RND"/>
    <property type="match status" value="1"/>
</dbReference>
<evidence type="ECO:0000256" key="1">
    <source>
        <dbReference type="ARBA" id="ARBA00004167"/>
    </source>
</evidence>
<proteinExistence type="inferred from homology"/>
<organism evidence="9 10">
    <name type="scientific">Luteolibacter pohnpeiensis</name>
    <dbReference type="NCBI Taxonomy" id="454153"/>
    <lineage>
        <taxon>Bacteria</taxon>
        <taxon>Pseudomonadati</taxon>
        <taxon>Verrucomicrobiota</taxon>
        <taxon>Verrucomicrobiia</taxon>
        <taxon>Verrucomicrobiales</taxon>
        <taxon>Verrucomicrobiaceae</taxon>
        <taxon>Luteolibacter</taxon>
    </lineage>
</organism>
<dbReference type="InterPro" id="IPR058625">
    <property type="entry name" value="MdtA-like_BSH"/>
</dbReference>
<comment type="subcellular location">
    <subcellularLocation>
        <location evidence="1">Membrane</location>
        <topology evidence="1">Single-pass membrane protein</topology>
    </subcellularLocation>
</comment>
<name>A0A934VR49_9BACT</name>
<feature type="domain" description="Multidrug resistance protein MdtA-like barrel-sandwich hybrid" evidence="7">
    <location>
        <begin position="52"/>
        <end position="192"/>
    </location>
</feature>
<dbReference type="Gene3D" id="2.40.30.170">
    <property type="match status" value="1"/>
</dbReference>